<proteinExistence type="predicted"/>
<dbReference type="Proteomes" id="UP000007801">
    <property type="component" value="Unassembled WGS sequence"/>
</dbReference>
<dbReference type="Gene3D" id="3.80.10.10">
    <property type="entry name" value="Ribonuclease Inhibitor"/>
    <property type="match status" value="1"/>
</dbReference>
<name>B3M162_DROAN</name>
<dbReference type="AlphaFoldDB" id="B3M162"/>
<dbReference type="PhylomeDB" id="B3M162"/>
<organism evidence="1 2">
    <name type="scientific">Drosophila ananassae</name>
    <name type="common">Fruit fly</name>
    <dbReference type="NCBI Taxonomy" id="7217"/>
    <lineage>
        <taxon>Eukaryota</taxon>
        <taxon>Metazoa</taxon>
        <taxon>Ecdysozoa</taxon>
        <taxon>Arthropoda</taxon>
        <taxon>Hexapoda</taxon>
        <taxon>Insecta</taxon>
        <taxon>Pterygota</taxon>
        <taxon>Neoptera</taxon>
        <taxon>Endopterygota</taxon>
        <taxon>Diptera</taxon>
        <taxon>Brachycera</taxon>
        <taxon>Muscomorpha</taxon>
        <taxon>Ephydroidea</taxon>
        <taxon>Drosophilidae</taxon>
        <taxon>Drosophila</taxon>
        <taxon>Sophophora</taxon>
    </lineage>
</organism>
<dbReference type="HOGENOM" id="CLU_049800_0_0_1"/>
<evidence type="ECO:0000313" key="1">
    <source>
        <dbReference type="EMBL" id="EDV44332.1"/>
    </source>
</evidence>
<evidence type="ECO:0008006" key="3">
    <source>
        <dbReference type="Google" id="ProtNLM"/>
    </source>
</evidence>
<protein>
    <recommendedName>
        <fullName evidence="3">F-box domain-containing protein</fullName>
    </recommendedName>
</protein>
<dbReference type="EMBL" id="CH902617">
    <property type="protein sequence ID" value="EDV44332.1"/>
    <property type="molecule type" value="Genomic_DNA"/>
</dbReference>
<gene>
    <name evidence="1" type="primary">Dana\GF18925</name>
    <name evidence="1" type="synonym">dana_GLEANR_20182</name>
    <name evidence="1" type="ORF">GF18925</name>
</gene>
<sequence length="439" mass="50782">MAHNPLLLGIPRVPVKVNERPPTIQELYRTLRICLQYVEDGCNIFSRLISALEAINFSSFLRDNRLNEPEMRRLLPMLGQRLTSLRIQLADISTLFNACRTFRVRCLGGVKNCIILSGREGQNKFAILMLGRLIPNVQMLHIFAPIDSRFPMLRHLRTVYVGGKISQEALDDLFTYSPMLENFVLRDGYPDIKKIGRCRLLKETILPLQLRSAPAIYHLENLTHLSMVRQKLWPGMDWLPTVLAIIHAKRHQIQRLTFDGSWLVRPLNFARLKLNDCTALDEVRFSNCKLKDVTVPPLPLCCKNIAFRRCTLGKLNSFLRFHPLVREIQIINSQLQWDVPVLNRLLALRKFQPVQEPLLITFCQSTKLRSEYTKWRREDMDAAKPFLQVKEIDPHHVKPWKIQAGMISMTFGRPVNYAPEIRPLGEDDPTAADVLLDLR</sequence>
<reference evidence="1 2" key="1">
    <citation type="journal article" date="2007" name="Nature">
        <title>Evolution of genes and genomes on the Drosophila phylogeny.</title>
        <authorList>
            <consortium name="Drosophila 12 Genomes Consortium"/>
            <person name="Clark A.G."/>
            <person name="Eisen M.B."/>
            <person name="Smith D.R."/>
            <person name="Bergman C.M."/>
            <person name="Oliver B."/>
            <person name="Markow T.A."/>
            <person name="Kaufman T.C."/>
            <person name="Kellis M."/>
            <person name="Gelbart W."/>
            <person name="Iyer V.N."/>
            <person name="Pollard D.A."/>
            <person name="Sackton T.B."/>
            <person name="Larracuente A.M."/>
            <person name="Singh N.D."/>
            <person name="Abad J.P."/>
            <person name="Abt D.N."/>
            <person name="Adryan B."/>
            <person name="Aguade M."/>
            <person name="Akashi H."/>
            <person name="Anderson W.W."/>
            <person name="Aquadro C.F."/>
            <person name="Ardell D.H."/>
            <person name="Arguello R."/>
            <person name="Artieri C.G."/>
            <person name="Barbash D.A."/>
            <person name="Barker D."/>
            <person name="Barsanti P."/>
            <person name="Batterham P."/>
            <person name="Batzoglou S."/>
            <person name="Begun D."/>
            <person name="Bhutkar A."/>
            <person name="Blanco E."/>
            <person name="Bosak S.A."/>
            <person name="Bradley R.K."/>
            <person name="Brand A.D."/>
            <person name="Brent M.R."/>
            <person name="Brooks A.N."/>
            <person name="Brown R.H."/>
            <person name="Butlin R.K."/>
            <person name="Caggese C."/>
            <person name="Calvi B.R."/>
            <person name="Bernardo de Carvalho A."/>
            <person name="Caspi A."/>
            <person name="Castrezana S."/>
            <person name="Celniker S.E."/>
            <person name="Chang J.L."/>
            <person name="Chapple C."/>
            <person name="Chatterji S."/>
            <person name="Chinwalla A."/>
            <person name="Civetta A."/>
            <person name="Clifton S.W."/>
            <person name="Comeron J.M."/>
            <person name="Costello J.C."/>
            <person name="Coyne J.A."/>
            <person name="Daub J."/>
            <person name="David R.G."/>
            <person name="Delcher A.L."/>
            <person name="Delehaunty K."/>
            <person name="Do C.B."/>
            <person name="Ebling H."/>
            <person name="Edwards K."/>
            <person name="Eickbush T."/>
            <person name="Evans J.D."/>
            <person name="Filipski A."/>
            <person name="Findeiss S."/>
            <person name="Freyhult E."/>
            <person name="Fulton L."/>
            <person name="Fulton R."/>
            <person name="Garcia A.C."/>
            <person name="Gardiner A."/>
            <person name="Garfield D.A."/>
            <person name="Garvin B.E."/>
            <person name="Gibson G."/>
            <person name="Gilbert D."/>
            <person name="Gnerre S."/>
            <person name="Godfrey J."/>
            <person name="Good R."/>
            <person name="Gotea V."/>
            <person name="Gravely B."/>
            <person name="Greenberg A.J."/>
            <person name="Griffiths-Jones S."/>
            <person name="Gross S."/>
            <person name="Guigo R."/>
            <person name="Gustafson E.A."/>
            <person name="Haerty W."/>
            <person name="Hahn M.W."/>
            <person name="Halligan D.L."/>
            <person name="Halpern A.L."/>
            <person name="Halter G.M."/>
            <person name="Han M.V."/>
            <person name="Heger A."/>
            <person name="Hillier L."/>
            <person name="Hinrichs A.S."/>
            <person name="Holmes I."/>
            <person name="Hoskins R.A."/>
            <person name="Hubisz M.J."/>
            <person name="Hultmark D."/>
            <person name="Huntley M.A."/>
            <person name="Jaffe D.B."/>
            <person name="Jagadeeshan S."/>
            <person name="Jeck W.R."/>
            <person name="Johnson J."/>
            <person name="Jones C.D."/>
            <person name="Jordan W.C."/>
            <person name="Karpen G.H."/>
            <person name="Kataoka E."/>
            <person name="Keightley P.D."/>
            <person name="Kheradpour P."/>
            <person name="Kirkness E.F."/>
            <person name="Koerich L.B."/>
            <person name="Kristiansen K."/>
            <person name="Kudrna D."/>
            <person name="Kulathinal R.J."/>
            <person name="Kumar S."/>
            <person name="Kwok R."/>
            <person name="Lander E."/>
            <person name="Langley C.H."/>
            <person name="Lapoint R."/>
            <person name="Lazzaro B.P."/>
            <person name="Lee S.J."/>
            <person name="Levesque L."/>
            <person name="Li R."/>
            <person name="Lin C.F."/>
            <person name="Lin M.F."/>
            <person name="Lindblad-Toh K."/>
            <person name="Llopart A."/>
            <person name="Long M."/>
            <person name="Low L."/>
            <person name="Lozovsky E."/>
            <person name="Lu J."/>
            <person name="Luo M."/>
            <person name="Machado C.A."/>
            <person name="Makalowski W."/>
            <person name="Marzo M."/>
            <person name="Matsuda M."/>
            <person name="Matzkin L."/>
            <person name="McAllister B."/>
            <person name="McBride C.S."/>
            <person name="McKernan B."/>
            <person name="McKernan K."/>
            <person name="Mendez-Lago M."/>
            <person name="Minx P."/>
            <person name="Mollenhauer M.U."/>
            <person name="Montooth K."/>
            <person name="Mount S.M."/>
            <person name="Mu X."/>
            <person name="Myers E."/>
            <person name="Negre B."/>
            <person name="Newfeld S."/>
            <person name="Nielsen R."/>
            <person name="Noor M.A."/>
            <person name="O'Grady P."/>
            <person name="Pachter L."/>
            <person name="Papaceit M."/>
            <person name="Parisi M.J."/>
            <person name="Parisi M."/>
            <person name="Parts L."/>
            <person name="Pedersen J.S."/>
            <person name="Pesole G."/>
            <person name="Phillippy A.M."/>
            <person name="Ponting C.P."/>
            <person name="Pop M."/>
            <person name="Porcelli D."/>
            <person name="Powell J.R."/>
            <person name="Prohaska S."/>
            <person name="Pruitt K."/>
            <person name="Puig M."/>
            <person name="Quesneville H."/>
            <person name="Ram K.R."/>
            <person name="Rand D."/>
            <person name="Rasmussen M.D."/>
            <person name="Reed L.K."/>
            <person name="Reenan R."/>
            <person name="Reily A."/>
            <person name="Remington K.A."/>
            <person name="Rieger T.T."/>
            <person name="Ritchie M.G."/>
            <person name="Robin C."/>
            <person name="Rogers Y.H."/>
            <person name="Rohde C."/>
            <person name="Rozas J."/>
            <person name="Rubenfield M.J."/>
            <person name="Ruiz A."/>
            <person name="Russo S."/>
            <person name="Salzberg S.L."/>
            <person name="Sanchez-Gracia A."/>
            <person name="Saranga D.J."/>
            <person name="Sato H."/>
            <person name="Schaeffer S.W."/>
            <person name="Schatz M.C."/>
            <person name="Schlenke T."/>
            <person name="Schwartz R."/>
            <person name="Segarra C."/>
            <person name="Singh R.S."/>
            <person name="Sirot L."/>
            <person name="Sirota M."/>
            <person name="Sisneros N.B."/>
            <person name="Smith C.D."/>
            <person name="Smith T.F."/>
            <person name="Spieth J."/>
            <person name="Stage D.E."/>
            <person name="Stark A."/>
            <person name="Stephan W."/>
            <person name="Strausberg R.L."/>
            <person name="Strempel S."/>
            <person name="Sturgill D."/>
            <person name="Sutton G."/>
            <person name="Sutton G.G."/>
            <person name="Tao W."/>
            <person name="Teichmann S."/>
            <person name="Tobari Y.N."/>
            <person name="Tomimura Y."/>
            <person name="Tsolas J.M."/>
            <person name="Valente V.L."/>
            <person name="Venter E."/>
            <person name="Venter J.C."/>
            <person name="Vicario S."/>
            <person name="Vieira F.G."/>
            <person name="Vilella A.J."/>
            <person name="Villasante A."/>
            <person name="Walenz B."/>
            <person name="Wang J."/>
            <person name="Wasserman M."/>
            <person name="Watts T."/>
            <person name="Wilson D."/>
            <person name="Wilson R.K."/>
            <person name="Wing R.A."/>
            <person name="Wolfner M.F."/>
            <person name="Wong A."/>
            <person name="Wong G.K."/>
            <person name="Wu C.I."/>
            <person name="Wu G."/>
            <person name="Yamamoto D."/>
            <person name="Yang H.P."/>
            <person name="Yang S.P."/>
            <person name="Yorke J.A."/>
            <person name="Yoshida K."/>
            <person name="Zdobnov E."/>
            <person name="Zhang P."/>
            <person name="Zhang Y."/>
            <person name="Zimin A.V."/>
            <person name="Baldwin J."/>
            <person name="Abdouelleil A."/>
            <person name="Abdulkadir J."/>
            <person name="Abebe A."/>
            <person name="Abera B."/>
            <person name="Abreu J."/>
            <person name="Acer S.C."/>
            <person name="Aftuck L."/>
            <person name="Alexander A."/>
            <person name="An P."/>
            <person name="Anderson E."/>
            <person name="Anderson S."/>
            <person name="Arachi H."/>
            <person name="Azer M."/>
            <person name="Bachantsang P."/>
            <person name="Barry A."/>
            <person name="Bayul T."/>
            <person name="Berlin A."/>
            <person name="Bessette D."/>
            <person name="Bloom T."/>
            <person name="Blye J."/>
            <person name="Boguslavskiy L."/>
            <person name="Bonnet C."/>
            <person name="Boukhgalter B."/>
            <person name="Bourzgui I."/>
            <person name="Brown A."/>
            <person name="Cahill P."/>
            <person name="Channer S."/>
            <person name="Cheshatsang Y."/>
            <person name="Chuda L."/>
            <person name="Citroen M."/>
            <person name="Collymore A."/>
            <person name="Cooke P."/>
            <person name="Costello M."/>
            <person name="D'Aco K."/>
            <person name="Daza R."/>
            <person name="De Haan G."/>
            <person name="DeGray S."/>
            <person name="DeMaso C."/>
            <person name="Dhargay N."/>
            <person name="Dooley K."/>
            <person name="Dooley E."/>
            <person name="Doricent M."/>
            <person name="Dorje P."/>
            <person name="Dorjee K."/>
            <person name="Dupes A."/>
            <person name="Elong R."/>
            <person name="Falk J."/>
            <person name="Farina A."/>
            <person name="Faro S."/>
            <person name="Ferguson D."/>
            <person name="Fisher S."/>
            <person name="Foley C.D."/>
            <person name="Franke A."/>
            <person name="Friedrich D."/>
            <person name="Gadbois L."/>
            <person name="Gearin G."/>
            <person name="Gearin C.R."/>
            <person name="Giannoukos G."/>
            <person name="Goode T."/>
            <person name="Graham J."/>
            <person name="Grandbois E."/>
            <person name="Grewal S."/>
            <person name="Gyaltsen K."/>
            <person name="Hafez N."/>
            <person name="Hagos B."/>
            <person name="Hall J."/>
            <person name="Henson C."/>
            <person name="Hollinger A."/>
            <person name="Honan T."/>
            <person name="Huard M.D."/>
            <person name="Hughes L."/>
            <person name="Hurhula B."/>
            <person name="Husby M.E."/>
            <person name="Kamat A."/>
            <person name="Kanga B."/>
            <person name="Kashin S."/>
            <person name="Khazanovich D."/>
            <person name="Kisner P."/>
            <person name="Lance K."/>
            <person name="Lara M."/>
            <person name="Lee W."/>
            <person name="Lennon N."/>
            <person name="Letendre F."/>
            <person name="LeVine R."/>
            <person name="Lipovsky A."/>
            <person name="Liu X."/>
            <person name="Liu J."/>
            <person name="Liu S."/>
            <person name="Lokyitsang T."/>
            <person name="Lokyitsang Y."/>
            <person name="Lubonja R."/>
            <person name="Lui A."/>
            <person name="MacDonald P."/>
            <person name="Magnisalis V."/>
            <person name="Maru K."/>
            <person name="Matthews C."/>
            <person name="McCusker W."/>
            <person name="McDonough S."/>
            <person name="Mehta T."/>
            <person name="Meldrim J."/>
            <person name="Meneus L."/>
            <person name="Mihai O."/>
            <person name="Mihalev A."/>
            <person name="Mihova T."/>
            <person name="Mittelman R."/>
            <person name="Mlenga V."/>
            <person name="Montmayeur A."/>
            <person name="Mulrain L."/>
            <person name="Navidi A."/>
            <person name="Naylor J."/>
            <person name="Negash T."/>
            <person name="Nguyen T."/>
            <person name="Nguyen N."/>
            <person name="Nicol R."/>
            <person name="Norbu C."/>
            <person name="Norbu N."/>
            <person name="Novod N."/>
            <person name="O'Neill B."/>
            <person name="Osman S."/>
            <person name="Markiewicz E."/>
            <person name="Oyono O.L."/>
            <person name="Patti C."/>
            <person name="Phunkhang P."/>
            <person name="Pierre F."/>
            <person name="Priest M."/>
            <person name="Raghuraman S."/>
            <person name="Rege F."/>
            <person name="Reyes R."/>
            <person name="Rise C."/>
            <person name="Rogov P."/>
            <person name="Ross K."/>
            <person name="Ryan E."/>
            <person name="Settipalli S."/>
            <person name="Shea T."/>
            <person name="Sherpa N."/>
            <person name="Shi L."/>
            <person name="Shih D."/>
            <person name="Sparrow T."/>
            <person name="Spaulding J."/>
            <person name="Stalker J."/>
            <person name="Stange-Thomann N."/>
            <person name="Stavropoulos S."/>
            <person name="Stone C."/>
            <person name="Strader C."/>
            <person name="Tesfaye S."/>
            <person name="Thomson T."/>
            <person name="Thoulutsang Y."/>
            <person name="Thoulutsang D."/>
            <person name="Topham K."/>
            <person name="Topping I."/>
            <person name="Tsamla T."/>
            <person name="Vassiliev H."/>
            <person name="Vo A."/>
            <person name="Wangchuk T."/>
            <person name="Wangdi T."/>
            <person name="Weiand M."/>
            <person name="Wilkinson J."/>
            <person name="Wilson A."/>
            <person name="Yadav S."/>
            <person name="Young G."/>
            <person name="Yu Q."/>
            <person name="Zembek L."/>
            <person name="Zhong D."/>
            <person name="Zimmer A."/>
            <person name="Zwirko Z."/>
            <person name="Jaffe D.B."/>
            <person name="Alvarez P."/>
            <person name="Brockman W."/>
            <person name="Butler J."/>
            <person name="Chin C."/>
            <person name="Gnerre S."/>
            <person name="Grabherr M."/>
            <person name="Kleber M."/>
            <person name="Mauceli E."/>
            <person name="MacCallum I."/>
        </authorList>
    </citation>
    <scope>NUCLEOTIDE SEQUENCE [LARGE SCALE GENOMIC DNA]</scope>
    <source>
        <strain evidence="2">Tucson 14024-0371.13</strain>
    </source>
</reference>
<dbReference type="InParanoid" id="B3M162"/>
<dbReference type="SUPFAM" id="SSF52058">
    <property type="entry name" value="L domain-like"/>
    <property type="match status" value="1"/>
</dbReference>
<dbReference type="OMA" id="LWPGMDW"/>
<evidence type="ECO:0000313" key="2">
    <source>
        <dbReference type="Proteomes" id="UP000007801"/>
    </source>
</evidence>
<dbReference type="eggNOG" id="ENOG502T91R">
    <property type="taxonomic scope" value="Eukaryota"/>
</dbReference>
<dbReference type="KEGG" id="dan:6501690"/>
<accession>B3M162</accession>
<keyword evidence="2" id="KW-1185">Reference proteome</keyword>
<dbReference type="STRING" id="7217.B3M162"/>
<dbReference type="GeneID" id="6501690"/>
<dbReference type="InterPro" id="IPR032675">
    <property type="entry name" value="LRR_dom_sf"/>
</dbReference>
<dbReference type="OrthoDB" id="7864693at2759"/>